<protein>
    <submittedName>
        <fullName evidence="2">Glyoxalase/bleomycin resistance protein/dioxygenase</fullName>
    </submittedName>
</protein>
<dbReference type="Gene3D" id="3.10.180.10">
    <property type="entry name" value="2,3-Dihydroxybiphenyl 1,2-Dioxygenase, domain 1"/>
    <property type="match status" value="1"/>
</dbReference>
<evidence type="ECO:0000313" key="2">
    <source>
        <dbReference type="EMBL" id="SSC12774.1"/>
    </source>
</evidence>
<dbReference type="GO" id="GO:0051213">
    <property type="term" value="F:dioxygenase activity"/>
    <property type="evidence" value="ECO:0007669"/>
    <property type="project" value="UniProtKB-KW"/>
</dbReference>
<dbReference type="Proteomes" id="UP000250796">
    <property type="component" value="Chromosome MESINF"/>
</dbReference>
<proteinExistence type="predicted"/>
<dbReference type="InterPro" id="IPR004360">
    <property type="entry name" value="Glyas_Fos-R_dOase_dom"/>
</dbReference>
<sequence length="124" mass="13848">MEKRNNPIVYWEINAKDGPALAEFYRDVFGWESAVDDTGFHSFKSGNAGGIDGGIFTGKGLLPPHRALYIEVEDIREVLEKVSKRGIEILQGPFESGNAILAFFRDPEGHMLGLIERKPIQSEK</sequence>
<keyword evidence="3" id="KW-1185">Reference proteome</keyword>
<dbReference type="KEGG" id="minf:MESINF_1330"/>
<keyword evidence="2" id="KW-0223">Dioxygenase</keyword>
<feature type="domain" description="VOC" evidence="1">
    <location>
        <begin position="7"/>
        <end position="117"/>
    </location>
</feature>
<dbReference type="RefSeq" id="WP_169699014.1">
    <property type="nucleotide sequence ID" value="NZ_LS974202.1"/>
</dbReference>
<accession>A0A7Z7LF15</accession>
<dbReference type="InterPro" id="IPR037523">
    <property type="entry name" value="VOC_core"/>
</dbReference>
<dbReference type="InterPro" id="IPR052164">
    <property type="entry name" value="Anthracycline_SecMetBiosynth"/>
</dbReference>
<dbReference type="PROSITE" id="PS51819">
    <property type="entry name" value="VOC"/>
    <property type="match status" value="1"/>
</dbReference>
<dbReference type="SUPFAM" id="SSF54593">
    <property type="entry name" value="Glyoxalase/Bleomycin resistance protein/Dihydroxybiphenyl dioxygenase"/>
    <property type="match status" value="1"/>
</dbReference>
<evidence type="ECO:0000313" key="3">
    <source>
        <dbReference type="Proteomes" id="UP000250796"/>
    </source>
</evidence>
<reference evidence="2 3" key="1">
    <citation type="submission" date="2017-01" db="EMBL/GenBank/DDBJ databases">
        <authorList>
            <person name="Erauso G."/>
        </authorList>
    </citation>
    <scope>NUCLEOTIDE SEQUENCE [LARGE SCALE GENOMIC DNA]</scope>
    <source>
        <strain evidence="2">MESINF1</strain>
    </source>
</reference>
<keyword evidence="2" id="KW-0560">Oxidoreductase</keyword>
<dbReference type="InterPro" id="IPR029068">
    <property type="entry name" value="Glyas_Bleomycin-R_OHBP_Dase"/>
</dbReference>
<dbReference type="PANTHER" id="PTHR33993">
    <property type="entry name" value="GLYOXALASE-RELATED"/>
    <property type="match status" value="1"/>
</dbReference>
<dbReference type="EMBL" id="LS974202">
    <property type="protein sequence ID" value="SSC12774.1"/>
    <property type="molecule type" value="Genomic_DNA"/>
</dbReference>
<dbReference type="AlphaFoldDB" id="A0A7Z7LF15"/>
<name>A0A7Z7LF15_9BACT</name>
<gene>
    <name evidence="2" type="ORF">MESINF_1330</name>
</gene>
<organism evidence="2 3">
    <name type="scientific">Mesotoga infera</name>
    <dbReference type="NCBI Taxonomy" id="1236046"/>
    <lineage>
        <taxon>Bacteria</taxon>
        <taxon>Thermotogati</taxon>
        <taxon>Thermotogota</taxon>
        <taxon>Thermotogae</taxon>
        <taxon>Kosmotogales</taxon>
        <taxon>Kosmotogaceae</taxon>
        <taxon>Mesotoga</taxon>
    </lineage>
</organism>
<dbReference type="PANTHER" id="PTHR33993:SF2">
    <property type="entry name" value="VOC DOMAIN-CONTAINING PROTEIN"/>
    <property type="match status" value="1"/>
</dbReference>
<evidence type="ECO:0000259" key="1">
    <source>
        <dbReference type="PROSITE" id="PS51819"/>
    </source>
</evidence>
<dbReference type="Pfam" id="PF00903">
    <property type="entry name" value="Glyoxalase"/>
    <property type="match status" value="1"/>
</dbReference>